<proteinExistence type="predicted"/>
<dbReference type="PIRSF" id="PIRSF036365">
    <property type="entry name" value="Astacin_nematoda"/>
    <property type="match status" value="1"/>
</dbReference>
<evidence type="ECO:0000313" key="17">
    <source>
        <dbReference type="Proteomes" id="UP001201812"/>
    </source>
</evidence>
<keyword evidence="3 12" id="KW-0645">Protease</keyword>
<dbReference type="InterPro" id="IPR024079">
    <property type="entry name" value="MetalloPept_cat_dom_sf"/>
</dbReference>
<reference evidence="16" key="1">
    <citation type="submission" date="2022-01" db="EMBL/GenBank/DDBJ databases">
        <title>Genome Sequence Resource for Two Populations of Ditylenchus destructor, the Migratory Endoparasitic Phytonematode.</title>
        <authorList>
            <person name="Zhang H."/>
            <person name="Lin R."/>
            <person name="Xie B."/>
        </authorList>
    </citation>
    <scope>NUCLEOTIDE SEQUENCE</scope>
    <source>
        <strain evidence="16">BazhouSP</strain>
    </source>
</reference>
<evidence type="ECO:0000256" key="7">
    <source>
        <dbReference type="ARBA" id="ARBA00022833"/>
    </source>
</evidence>
<dbReference type="GO" id="GO:0004222">
    <property type="term" value="F:metalloendopeptidase activity"/>
    <property type="evidence" value="ECO:0007669"/>
    <property type="project" value="UniProtKB-UniRule"/>
</dbReference>
<evidence type="ECO:0000256" key="1">
    <source>
        <dbReference type="ARBA" id="ARBA00004613"/>
    </source>
</evidence>
<dbReference type="GO" id="GO:0008270">
    <property type="term" value="F:zinc ion binding"/>
    <property type="evidence" value="ECO:0007669"/>
    <property type="project" value="UniProtKB-UniRule"/>
</dbReference>
<dbReference type="InterPro" id="IPR001506">
    <property type="entry name" value="Peptidase_M12A"/>
</dbReference>
<feature type="domain" description="Peptidase M12A" evidence="15">
    <location>
        <begin position="171"/>
        <end position="379"/>
    </location>
</feature>
<evidence type="ECO:0000256" key="6">
    <source>
        <dbReference type="ARBA" id="ARBA00022801"/>
    </source>
</evidence>
<dbReference type="CDD" id="cd04280">
    <property type="entry name" value="ZnMc_astacin_like"/>
    <property type="match status" value="1"/>
</dbReference>
<evidence type="ECO:0000256" key="8">
    <source>
        <dbReference type="ARBA" id="ARBA00023049"/>
    </source>
</evidence>
<dbReference type="SUPFAM" id="SSF55486">
    <property type="entry name" value="Metalloproteases ('zincins'), catalytic domain"/>
    <property type="match status" value="1"/>
</dbReference>
<protein>
    <recommendedName>
        <fullName evidence="11">Zinc metalloproteinase</fullName>
    </recommendedName>
</protein>
<sequence>MNLKIPIAIPCCIPMLFLALLLCDSVAASQESAKKALAKKGEQSEDVEKVRSLLGEMRQKRGKELTELAKKQEKDSKFGQKVKQLVDNRQKHKSERKEGLKKMSELNADLKEYLYQADIALTAEQAEALAHSDGADQVTENTANGTTAGSQNPDQIQEQQPESNHNVQKRQAMNPTYYTASKWPGGVVYYTFDGTVSVSLKSLILKAMRLWSDKTCLVFYESATAANKLMFSTTASGCWSYVGRIASWSSQTVNIGAGCEQIGVIAHEIGHALGFWHGQSRHDRDTFVYYNAVAVIAGQEDNFDKETTTTNDNFLNAYDYGSVMHYADTSFSKDEVTPVMYSKLGWTESTPSPWQSTMGQRMGPSYTDLEVMNALYGCKSKCATPLGCYNGAYQNPKNCSSCICPPGVYGDTCGLVLPPGTGSGYAPFGVPNLCTGGVAPKATLAWQYLTGTVGTMDTSIQNWSDYAYCHWFLYTDAVNRIMIEVLEVGDYCTDGCAYGNTEVRVWENGDWGKTGVRLCCTADLGPTGSLTLTTPYEPSYRAMISLYASYGKQRFRLRYKAIPK</sequence>
<evidence type="ECO:0000256" key="10">
    <source>
        <dbReference type="ARBA" id="ARBA00023180"/>
    </source>
</evidence>
<feature type="binding site" evidence="12">
    <location>
        <position position="271"/>
    </location>
    <ligand>
        <name>Zn(2+)</name>
        <dbReference type="ChEBI" id="CHEBI:29105"/>
        <note>catalytic</note>
    </ligand>
</feature>
<keyword evidence="8 12" id="KW-0482">Metalloprotease</keyword>
<keyword evidence="6 12" id="KW-0378">Hydrolase</keyword>
<dbReference type="GO" id="GO:0018996">
    <property type="term" value="P:molting cycle, collagen and cuticulin-based cuticle"/>
    <property type="evidence" value="ECO:0007669"/>
    <property type="project" value="InterPro"/>
</dbReference>
<keyword evidence="9" id="KW-1015">Disulfide bond</keyword>
<dbReference type="PANTHER" id="PTHR10127">
    <property type="entry name" value="DISCOIDIN, CUB, EGF, LAMININ , AND ZINC METALLOPROTEASE DOMAIN CONTAINING"/>
    <property type="match status" value="1"/>
</dbReference>
<evidence type="ECO:0000256" key="4">
    <source>
        <dbReference type="ARBA" id="ARBA00022723"/>
    </source>
</evidence>
<dbReference type="Proteomes" id="UP001201812">
    <property type="component" value="Unassembled WGS sequence"/>
</dbReference>
<evidence type="ECO:0000256" key="5">
    <source>
        <dbReference type="ARBA" id="ARBA00022729"/>
    </source>
</evidence>
<feature type="active site" evidence="12">
    <location>
        <position position="268"/>
    </location>
</feature>
<keyword evidence="5 11" id="KW-0732">Signal</keyword>
<evidence type="ECO:0000256" key="14">
    <source>
        <dbReference type="SAM" id="MobiDB-lite"/>
    </source>
</evidence>
<dbReference type="InterPro" id="IPR034035">
    <property type="entry name" value="Astacin-like_dom"/>
</dbReference>
<feature type="signal peptide" evidence="11 13">
    <location>
        <begin position="1"/>
        <end position="28"/>
    </location>
</feature>
<comment type="cofactor">
    <cofactor evidence="12 13">
        <name>Zn(2+)</name>
        <dbReference type="ChEBI" id="CHEBI:29105"/>
    </cofactor>
    <text evidence="12 13">Binds 1 zinc ion per subunit.</text>
</comment>
<organism evidence="16 17">
    <name type="scientific">Ditylenchus destructor</name>
    <dbReference type="NCBI Taxonomy" id="166010"/>
    <lineage>
        <taxon>Eukaryota</taxon>
        <taxon>Metazoa</taxon>
        <taxon>Ecdysozoa</taxon>
        <taxon>Nematoda</taxon>
        <taxon>Chromadorea</taxon>
        <taxon>Rhabditida</taxon>
        <taxon>Tylenchina</taxon>
        <taxon>Tylenchomorpha</taxon>
        <taxon>Sphaerularioidea</taxon>
        <taxon>Anguinidae</taxon>
        <taxon>Anguininae</taxon>
        <taxon>Ditylenchus</taxon>
    </lineage>
</organism>
<dbReference type="PROSITE" id="PS51864">
    <property type="entry name" value="ASTACIN"/>
    <property type="match status" value="1"/>
</dbReference>
<feature type="compositionally biased region" description="Polar residues" evidence="14">
    <location>
        <begin position="138"/>
        <end position="170"/>
    </location>
</feature>
<evidence type="ECO:0000256" key="2">
    <source>
        <dbReference type="ARBA" id="ARBA00022525"/>
    </source>
</evidence>
<evidence type="ECO:0000259" key="15">
    <source>
        <dbReference type="PROSITE" id="PS51864"/>
    </source>
</evidence>
<evidence type="ECO:0000256" key="11">
    <source>
        <dbReference type="PIRNR" id="PIRNR036365"/>
    </source>
</evidence>
<dbReference type="PANTHER" id="PTHR10127:SF780">
    <property type="entry name" value="METALLOENDOPEPTIDASE"/>
    <property type="match status" value="1"/>
</dbReference>
<keyword evidence="17" id="KW-1185">Reference proteome</keyword>
<keyword evidence="2 11" id="KW-0964">Secreted</keyword>
<dbReference type="InterPro" id="IPR017050">
    <property type="entry name" value="Metallopeptidase_nem"/>
</dbReference>
<dbReference type="Gene3D" id="3.40.390.10">
    <property type="entry name" value="Collagenase (Catalytic Domain)"/>
    <property type="match status" value="1"/>
</dbReference>
<keyword evidence="10" id="KW-0325">Glycoprotein</keyword>
<dbReference type="EMBL" id="JAKKPZ010000233">
    <property type="protein sequence ID" value="KAI1698134.1"/>
    <property type="molecule type" value="Genomic_DNA"/>
</dbReference>
<accession>A0AAD4MM91</accession>
<dbReference type="GO" id="GO:0005576">
    <property type="term" value="C:extracellular region"/>
    <property type="evidence" value="ECO:0007669"/>
    <property type="project" value="UniProtKB-SubCell"/>
</dbReference>
<keyword evidence="4 12" id="KW-0479">Metal-binding</keyword>
<name>A0AAD4MM91_9BILA</name>
<comment type="subcellular location">
    <subcellularLocation>
        <location evidence="1 11">Secreted</location>
    </subcellularLocation>
</comment>
<evidence type="ECO:0000256" key="12">
    <source>
        <dbReference type="PROSITE-ProRule" id="PRU01211"/>
    </source>
</evidence>
<comment type="caution">
    <text evidence="12">Lacks conserved residue(s) required for the propagation of feature annotation.</text>
</comment>
<evidence type="ECO:0000256" key="9">
    <source>
        <dbReference type="ARBA" id="ARBA00023157"/>
    </source>
</evidence>
<feature type="chain" id="PRO_5041781025" description="Zinc metalloproteinase" evidence="11 13">
    <location>
        <begin position="29"/>
        <end position="564"/>
    </location>
</feature>
<evidence type="ECO:0000256" key="13">
    <source>
        <dbReference type="RuleBase" id="RU361183"/>
    </source>
</evidence>
<dbReference type="AlphaFoldDB" id="A0AAD4MM91"/>
<comment type="caution">
    <text evidence="16">The sequence shown here is derived from an EMBL/GenBank/DDBJ whole genome shotgun (WGS) entry which is preliminary data.</text>
</comment>
<dbReference type="Pfam" id="PF01400">
    <property type="entry name" value="Astacin"/>
    <property type="match status" value="1"/>
</dbReference>
<feature type="binding site" evidence="12">
    <location>
        <position position="267"/>
    </location>
    <ligand>
        <name>Zn(2+)</name>
        <dbReference type="ChEBI" id="CHEBI:29105"/>
        <note>catalytic</note>
    </ligand>
</feature>
<dbReference type="SMART" id="SM00235">
    <property type="entry name" value="ZnMc"/>
    <property type="match status" value="1"/>
</dbReference>
<evidence type="ECO:0000256" key="3">
    <source>
        <dbReference type="ARBA" id="ARBA00022670"/>
    </source>
</evidence>
<feature type="binding site" evidence="12">
    <location>
        <position position="277"/>
    </location>
    <ligand>
        <name>Zn(2+)</name>
        <dbReference type="ChEBI" id="CHEBI:29105"/>
        <note>catalytic</note>
    </ligand>
</feature>
<gene>
    <name evidence="16" type="ORF">DdX_18086</name>
</gene>
<dbReference type="InterPro" id="IPR006026">
    <property type="entry name" value="Peptidase_Metallo"/>
</dbReference>
<keyword evidence="7 12" id="KW-0862">Zinc</keyword>
<evidence type="ECO:0000313" key="16">
    <source>
        <dbReference type="EMBL" id="KAI1698134.1"/>
    </source>
</evidence>
<feature type="region of interest" description="Disordered" evidence="14">
    <location>
        <begin position="131"/>
        <end position="170"/>
    </location>
</feature>
<dbReference type="PRINTS" id="PR00480">
    <property type="entry name" value="ASTACIN"/>
</dbReference>
<dbReference type="GO" id="GO:0006508">
    <property type="term" value="P:proteolysis"/>
    <property type="evidence" value="ECO:0007669"/>
    <property type="project" value="UniProtKB-KW"/>
</dbReference>